<dbReference type="EMBL" id="JAETWB010000002">
    <property type="protein sequence ID" value="MBL6077934.1"/>
    <property type="molecule type" value="Genomic_DNA"/>
</dbReference>
<proteinExistence type="inferred from homology"/>
<sequence length="526" mass="57245">MKRRTLLTTGAAALVAPRVAQSQAARTLKFVPQIDVPLLDPIVTSAYISRNHGFVVFDTLFGQDSEYKAQPQMVDGFITEADGKTWRLTLRGGLKFHDGTPVLARDCVASVNRWGKRDAFGQALMAVTDELSATDDKTIVFRLKRPFPLLPDALGKIAGNMCAIMPERLANADPFKPITEMVGSGPFRYVAAERVPGALSVYTRFESYVPRPGGTPSCTAGPKIAYLDRIEWGAIPDPSTAMAALQRGQVDWWQEPSLDLYPVLRQNGNLTTDTLDPTGLPGMVRFNHLQPPFNNPAIRRALLGAVNQADFMQAVAGSDRSLWKDDVGFFAAASPLASSAGVSVLQGKRDMTRVKADLAAAGYNGERAVVMIATDLPALQALGEVGADMLKRAGINVDVQSTDWGSVIQRRASKAPVDKGGWSVFFTSFFGVDQFTPATHLGLRGNGEAGWFGWCNSPKLEQLRDSWFQASDTAAQKAIAVQIQEQAFQDVPYLPTGEYYQPTAYRKTVSGVLKGLPLMWNVKKEA</sequence>
<dbReference type="PIRSF" id="PIRSF002741">
    <property type="entry name" value="MppA"/>
    <property type="match status" value="1"/>
</dbReference>
<feature type="domain" description="Solute-binding protein family 5" evidence="4">
    <location>
        <begin position="70"/>
        <end position="432"/>
    </location>
</feature>
<comment type="similarity">
    <text evidence="2">Belongs to the bacterial solute-binding protein 5 family.</text>
</comment>
<organism evidence="5 6">
    <name type="scientific">Belnapia arida</name>
    <dbReference type="NCBI Taxonomy" id="2804533"/>
    <lineage>
        <taxon>Bacteria</taxon>
        <taxon>Pseudomonadati</taxon>
        <taxon>Pseudomonadota</taxon>
        <taxon>Alphaproteobacteria</taxon>
        <taxon>Acetobacterales</taxon>
        <taxon>Roseomonadaceae</taxon>
        <taxon>Belnapia</taxon>
    </lineage>
</organism>
<evidence type="ECO:0000313" key="5">
    <source>
        <dbReference type="EMBL" id="MBL6077934.1"/>
    </source>
</evidence>
<dbReference type="InterPro" id="IPR000914">
    <property type="entry name" value="SBP_5_dom"/>
</dbReference>
<accession>A0ABS1U1W4</accession>
<evidence type="ECO:0000259" key="4">
    <source>
        <dbReference type="Pfam" id="PF00496"/>
    </source>
</evidence>
<dbReference type="Gene3D" id="3.40.190.10">
    <property type="entry name" value="Periplasmic binding protein-like II"/>
    <property type="match status" value="1"/>
</dbReference>
<dbReference type="PANTHER" id="PTHR30290">
    <property type="entry name" value="PERIPLASMIC BINDING COMPONENT OF ABC TRANSPORTER"/>
    <property type="match status" value="1"/>
</dbReference>
<dbReference type="RefSeq" id="WP_202831412.1">
    <property type="nucleotide sequence ID" value="NZ_JAETWB010000002.1"/>
</dbReference>
<protein>
    <submittedName>
        <fullName evidence="5">ABC transporter substrate-binding protein</fullName>
    </submittedName>
</protein>
<dbReference type="CDD" id="cd08502">
    <property type="entry name" value="PBP2_NikA_DppA_OppA_like_16"/>
    <property type="match status" value="1"/>
</dbReference>
<evidence type="ECO:0000256" key="2">
    <source>
        <dbReference type="ARBA" id="ARBA00005695"/>
    </source>
</evidence>
<gene>
    <name evidence="5" type="ORF">JMJ56_07955</name>
</gene>
<evidence type="ECO:0000256" key="1">
    <source>
        <dbReference type="ARBA" id="ARBA00004418"/>
    </source>
</evidence>
<evidence type="ECO:0000256" key="3">
    <source>
        <dbReference type="ARBA" id="ARBA00022729"/>
    </source>
</evidence>
<name>A0ABS1U1W4_9PROT</name>
<dbReference type="Pfam" id="PF00496">
    <property type="entry name" value="SBP_bac_5"/>
    <property type="match status" value="1"/>
</dbReference>
<keyword evidence="6" id="KW-1185">Reference proteome</keyword>
<dbReference type="InterPro" id="IPR039424">
    <property type="entry name" value="SBP_5"/>
</dbReference>
<dbReference type="Proteomes" id="UP000660885">
    <property type="component" value="Unassembled WGS sequence"/>
</dbReference>
<dbReference type="Gene3D" id="3.10.105.10">
    <property type="entry name" value="Dipeptide-binding Protein, Domain 3"/>
    <property type="match status" value="1"/>
</dbReference>
<reference evidence="5 6" key="1">
    <citation type="submission" date="2021-01" db="EMBL/GenBank/DDBJ databases">
        <title>Belnapia mucosa sp. nov. and Belnapia arida sp. nov., isolated from the Tabernas Desert (Almeria, Spain).</title>
        <authorList>
            <person name="Molina-Menor E."/>
            <person name="Vidal-Verdu A."/>
            <person name="Calonge A."/>
            <person name="Satari L."/>
            <person name="Pereto J."/>
            <person name="Porcar M."/>
        </authorList>
    </citation>
    <scope>NUCLEOTIDE SEQUENCE [LARGE SCALE GENOMIC DNA]</scope>
    <source>
        <strain evidence="5 6">T18</strain>
    </source>
</reference>
<comment type="caution">
    <text evidence="5">The sequence shown here is derived from an EMBL/GenBank/DDBJ whole genome shotgun (WGS) entry which is preliminary data.</text>
</comment>
<dbReference type="PANTHER" id="PTHR30290:SF38">
    <property type="entry name" value="D,D-DIPEPTIDE-BINDING PERIPLASMIC PROTEIN DDPA-RELATED"/>
    <property type="match status" value="1"/>
</dbReference>
<evidence type="ECO:0000313" key="6">
    <source>
        <dbReference type="Proteomes" id="UP000660885"/>
    </source>
</evidence>
<keyword evidence="3" id="KW-0732">Signal</keyword>
<dbReference type="SUPFAM" id="SSF53850">
    <property type="entry name" value="Periplasmic binding protein-like II"/>
    <property type="match status" value="1"/>
</dbReference>
<comment type="subcellular location">
    <subcellularLocation>
        <location evidence="1">Periplasm</location>
    </subcellularLocation>
</comment>
<dbReference type="InterPro" id="IPR030678">
    <property type="entry name" value="Peptide/Ni-bd"/>
</dbReference>